<keyword evidence="3" id="KW-1185">Reference proteome</keyword>
<comment type="caution">
    <text evidence="2">The sequence shown here is derived from an EMBL/GenBank/DDBJ whole genome shotgun (WGS) entry which is preliminary data.</text>
</comment>
<sequence>MTPFICRDEQSISFSCAIDCLRCMSGIRTIVLVWRSLKTGPLRVSLTRIQRESYDNTTDIRMPSRVFVRSGAPRLKDIKSQCSTARLQLTLELSVLFLPLQHAKTRVPQEHSRQYSAQPRWFAHSAGHDGRRPLPAAVSFFAAGPLDQVPDLPSALLGVRACPSDKVVFFLFLPETSIALQGNNPPRTLLQNPRPIQHGKENRQKDNNNPILDFVAYGDQPTDTQAEYICRADDMM</sequence>
<reference evidence="2" key="2">
    <citation type="submission" date="2023-06" db="EMBL/GenBank/DDBJ databases">
        <authorList>
            <consortium name="Lawrence Berkeley National Laboratory"/>
            <person name="Haridas S."/>
            <person name="Hensen N."/>
            <person name="Bonometti L."/>
            <person name="Westerberg I."/>
            <person name="Brannstrom I.O."/>
            <person name="Guillou S."/>
            <person name="Cros-Aarteil S."/>
            <person name="Calhoun S."/>
            <person name="Kuo A."/>
            <person name="Mondo S."/>
            <person name="Pangilinan J."/>
            <person name="Riley R."/>
            <person name="Labutti K."/>
            <person name="Andreopoulos B."/>
            <person name="Lipzen A."/>
            <person name="Chen C."/>
            <person name="Yanf M."/>
            <person name="Daum C."/>
            <person name="Ng V."/>
            <person name="Clum A."/>
            <person name="Steindorff A."/>
            <person name="Ohm R."/>
            <person name="Martin F."/>
            <person name="Silar P."/>
            <person name="Natvig D."/>
            <person name="Lalanne C."/>
            <person name="Gautier V."/>
            <person name="Ament-Velasquez S.L."/>
            <person name="Kruys A."/>
            <person name="Hutchinson M.I."/>
            <person name="Powell A.J."/>
            <person name="Barry K."/>
            <person name="Miller A.N."/>
            <person name="Grigoriev I.V."/>
            <person name="Debuchy R."/>
            <person name="Gladieux P."/>
            <person name="Thoren M.H."/>
            <person name="Johannesson H."/>
        </authorList>
    </citation>
    <scope>NUCLEOTIDE SEQUENCE</scope>
    <source>
        <strain evidence="2">CBS 958.72</strain>
    </source>
</reference>
<accession>A0AAE0NLH7</accession>
<protein>
    <submittedName>
        <fullName evidence="2">Uncharacterized protein</fullName>
    </submittedName>
</protein>
<dbReference type="Proteomes" id="UP001287356">
    <property type="component" value="Unassembled WGS sequence"/>
</dbReference>
<evidence type="ECO:0000313" key="2">
    <source>
        <dbReference type="EMBL" id="KAK3383681.1"/>
    </source>
</evidence>
<name>A0AAE0NLH7_9PEZI</name>
<dbReference type="EMBL" id="JAULSN010000001">
    <property type="protein sequence ID" value="KAK3383681.1"/>
    <property type="molecule type" value="Genomic_DNA"/>
</dbReference>
<gene>
    <name evidence="2" type="ORF">B0T24DRAFT_59166</name>
</gene>
<feature type="region of interest" description="Disordered" evidence="1">
    <location>
        <begin position="183"/>
        <end position="210"/>
    </location>
</feature>
<evidence type="ECO:0000256" key="1">
    <source>
        <dbReference type="SAM" id="MobiDB-lite"/>
    </source>
</evidence>
<organism evidence="2 3">
    <name type="scientific">Lasiosphaeria ovina</name>
    <dbReference type="NCBI Taxonomy" id="92902"/>
    <lineage>
        <taxon>Eukaryota</taxon>
        <taxon>Fungi</taxon>
        <taxon>Dikarya</taxon>
        <taxon>Ascomycota</taxon>
        <taxon>Pezizomycotina</taxon>
        <taxon>Sordariomycetes</taxon>
        <taxon>Sordariomycetidae</taxon>
        <taxon>Sordariales</taxon>
        <taxon>Lasiosphaeriaceae</taxon>
        <taxon>Lasiosphaeria</taxon>
    </lineage>
</organism>
<evidence type="ECO:0000313" key="3">
    <source>
        <dbReference type="Proteomes" id="UP001287356"/>
    </source>
</evidence>
<reference evidence="2" key="1">
    <citation type="journal article" date="2023" name="Mol. Phylogenet. Evol.">
        <title>Genome-scale phylogeny and comparative genomics of the fungal order Sordariales.</title>
        <authorList>
            <person name="Hensen N."/>
            <person name="Bonometti L."/>
            <person name="Westerberg I."/>
            <person name="Brannstrom I.O."/>
            <person name="Guillou S."/>
            <person name="Cros-Aarteil S."/>
            <person name="Calhoun S."/>
            <person name="Haridas S."/>
            <person name="Kuo A."/>
            <person name="Mondo S."/>
            <person name="Pangilinan J."/>
            <person name="Riley R."/>
            <person name="LaButti K."/>
            <person name="Andreopoulos B."/>
            <person name="Lipzen A."/>
            <person name="Chen C."/>
            <person name="Yan M."/>
            <person name="Daum C."/>
            <person name="Ng V."/>
            <person name="Clum A."/>
            <person name="Steindorff A."/>
            <person name="Ohm R.A."/>
            <person name="Martin F."/>
            <person name="Silar P."/>
            <person name="Natvig D.O."/>
            <person name="Lalanne C."/>
            <person name="Gautier V."/>
            <person name="Ament-Velasquez S.L."/>
            <person name="Kruys A."/>
            <person name="Hutchinson M.I."/>
            <person name="Powell A.J."/>
            <person name="Barry K."/>
            <person name="Miller A.N."/>
            <person name="Grigoriev I.V."/>
            <person name="Debuchy R."/>
            <person name="Gladieux P."/>
            <person name="Hiltunen Thoren M."/>
            <person name="Johannesson H."/>
        </authorList>
    </citation>
    <scope>NUCLEOTIDE SEQUENCE</scope>
    <source>
        <strain evidence="2">CBS 958.72</strain>
    </source>
</reference>
<proteinExistence type="predicted"/>
<dbReference type="AlphaFoldDB" id="A0AAE0NLH7"/>